<dbReference type="PANTHER" id="PTHR34071:SF2">
    <property type="entry name" value="FLAVIN-NUCLEOTIDE-BINDING PROTEIN"/>
    <property type="match status" value="1"/>
</dbReference>
<dbReference type="RefSeq" id="WP_074521271.1">
    <property type="nucleotide sequence ID" value="NZ_FNHZ01000002.1"/>
</dbReference>
<evidence type="ECO:0008006" key="3">
    <source>
        <dbReference type="Google" id="ProtNLM"/>
    </source>
</evidence>
<gene>
    <name evidence="1" type="ORF">SAMN05216544_1085</name>
</gene>
<accession>A0A1G9VUP4</accession>
<dbReference type="Pfam" id="PF12900">
    <property type="entry name" value="Pyridox_ox_2"/>
    <property type="match status" value="1"/>
</dbReference>
<dbReference type="InterPro" id="IPR012349">
    <property type="entry name" value="Split_barrel_FMN-bd"/>
</dbReference>
<protein>
    <recommendedName>
        <fullName evidence="3">Pyridoxamine 5'-phosphate oxidase</fullName>
    </recommendedName>
</protein>
<keyword evidence="2" id="KW-1185">Reference proteome</keyword>
<evidence type="ECO:0000313" key="1">
    <source>
        <dbReference type="EMBL" id="SDM75873.1"/>
    </source>
</evidence>
<evidence type="ECO:0000313" key="2">
    <source>
        <dbReference type="Proteomes" id="UP000187651"/>
    </source>
</evidence>
<sequence>MFRKMRRFKQQLENDECIEILKNTKRGVLSLLGDEGYPYGMPINHFYSSEDGKIYFHGAKEGHKIDSIKAYDKASFCVYDEGYRKEGDWALNIKSVIVFGKIRLVEDEETARKICTELVKKFTDDNEYLEKEMKAAFSRVQCLELVPEHITGKLVNES</sequence>
<dbReference type="Gene3D" id="2.30.110.10">
    <property type="entry name" value="Electron Transport, Fmn-binding Protein, Chain A"/>
    <property type="match status" value="1"/>
</dbReference>
<dbReference type="InterPro" id="IPR024747">
    <property type="entry name" value="Pyridox_Oxase-rel"/>
</dbReference>
<dbReference type="PANTHER" id="PTHR34071">
    <property type="entry name" value="5-NITROIMIDAZOLE ANTIBIOTICS RESISTANCE PROTEIN, NIMA-FAMILY-RELATED PROTEIN-RELATED"/>
    <property type="match status" value="1"/>
</dbReference>
<proteinExistence type="predicted"/>
<name>A0A1G9VUP4_9FIRM</name>
<dbReference type="AlphaFoldDB" id="A0A1G9VUP4"/>
<reference evidence="2" key="1">
    <citation type="submission" date="2016-10" db="EMBL/GenBank/DDBJ databases">
        <authorList>
            <person name="Varghese N."/>
            <person name="Submissions S."/>
        </authorList>
    </citation>
    <scope>NUCLEOTIDE SEQUENCE [LARGE SCALE GENOMIC DNA]</scope>
    <source>
        <strain evidence="2">M83</strain>
    </source>
</reference>
<dbReference type="OrthoDB" id="9794935at2"/>
<dbReference type="Proteomes" id="UP000187651">
    <property type="component" value="Unassembled WGS sequence"/>
</dbReference>
<dbReference type="EMBL" id="FNHZ01000002">
    <property type="protein sequence ID" value="SDM75873.1"/>
    <property type="molecule type" value="Genomic_DNA"/>
</dbReference>
<dbReference type="SUPFAM" id="SSF50475">
    <property type="entry name" value="FMN-binding split barrel"/>
    <property type="match status" value="1"/>
</dbReference>
<organism evidence="1 2">
    <name type="scientific">Lachnospira pectinoschiza</name>
    <dbReference type="NCBI Taxonomy" id="28052"/>
    <lineage>
        <taxon>Bacteria</taxon>
        <taxon>Bacillati</taxon>
        <taxon>Bacillota</taxon>
        <taxon>Clostridia</taxon>
        <taxon>Lachnospirales</taxon>
        <taxon>Lachnospiraceae</taxon>
        <taxon>Lachnospira</taxon>
    </lineage>
</organism>